<keyword evidence="9" id="KW-0812">Transmembrane</keyword>
<evidence type="ECO:0000256" key="4">
    <source>
        <dbReference type="ARBA" id="ARBA00022679"/>
    </source>
</evidence>
<evidence type="ECO:0000256" key="7">
    <source>
        <dbReference type="ARBA" id="ARBA00022840"/>
    </source>
</evidence>
<comment type="catalytic activity">
    <reaction evidence="1">
        <text>ATP + protein L-histidine = ADP + protein N-phospho-L-histidine.</text>
        <dbReference type="EC" id="2.7.13.3"/>
    </reaction>
</comment>
<dbReference type="SUPFAM" id="SSF55874">
    <property type="entry name" value="ATPase domain of HSP90 chaperone/DNA topoisomerase II/histidine kinase"/>
    <property type="match status" value="1"/>
</dbReference>
<name>A0A1G7UEQ2_9FIRM</name>
<dbReference type="Pfam" id="PF00512">
    <property type="entry name" value="HisKA"/>
    <property type="match status" value="1"/>
</dbReference>
<proteinExistence type="predicted"/>
<sequence>MSLLKSQQITEDHENAIERIITYQNFNLTRKFSIVLFLLSLVLLFIDYLNGTRGLWTINNSYYYLFLSHVSLGWVSILCILASYKIMVQTANEITLAHKFYVVFYSFFILFETTVVSGIDQKIHGQVTVYIIGCLIVAVISNYNLKVKAFLYGSSFATLTIFLTINQENPDIRQGNYINTFSVVLISYFISFLLFKLKHQDLRHKYYLEDLVKERTKELQAVNELLTQEILDRKRAEMEMVKLDRLNLIGEMAASISHEVRNPMTTVKGFLQLLKKKQESKDKEYFDLMIEELDRANSILSEFLSISRNKPTMLEWHNINDIITSTLPLIQADANTNDKLLTTELNTVADLQLNIGEIRQLLLNLVRNGFEAMSKGGHLLIKTFTTKSEVALVVRDEGNGIDQSTLEKLGTPFYTTKEQGTGLGLAVCYGIVARHNGRISVETGPAGTSFYVYFKLRSKEA</sequence>
<dbReference type="SMART" id="SM00387">
    <property type="entry name" value="HATPase_c"/>
    <property type="match status" value="1"/>
</dbReference>
<keyword evidence="9" id="KW-1133">Transmembrane helix</keyword>
<evidence type="ECO:0000256" key="3">
    <source>
        <dbReference type="ARBA" id="ARBA00022553"/>
    </source>
</evidence>
<keyword evidence="4" id="KW-0808">Transferase</keyword>
<dbReference type="CDD" id="cd00082">
    <property type="entry name" value="HisKA"/>
    <property type="match status" value="1"/>
</dbReference>
<evidence type="ECO:0000256" key="8">
    <source>
        <dbReference type="ARBA" id="ARBA00023012"/>
    </source>
</evidence>
<keyword evidence="8" id="KW-0902">Two-component regulatory system</keyword>
<feature type="transmembrane region" description="Helical" evidence="9">
    <location>
        <begin position="96"/>
        <end position="117"/>
    </location>
</feature>
<accession>A0A1G7UEQ2</accession>
<dbReference type="EC" id="2.7.13.3" evidence="2"/>
<keyword evidence="3" id="KW-0597">Phosphoprotein</keyword>
<dbReference type="InterPro" id="IPR036097">
    <property type="entry name" value="HisK_dim/P_sf"/>
</dbReference>
<dbReference type="GO" id="GO:0005524">
    <property type="term" value="F:ATP binding"/>
    <property type="evidence" value="ECO:0007669"/>
    <property type="project" value="UniProtKB-KW"/>
</dbReference>
<dbReference type="InterPro" id="IPR036890">
    <property type="entry name" value="HATPase_C_sf"/>
</dbReference>
<evidence type="ECO:0000313" key="12">
    <source>
        <dbReference type="Proteomes" id="UP000198656"/>
    </source>
</evidence>
<dbReference type="InterPro" id="IPR003661">
    <property type="entry name" value="HisK_dim/P_dom"/>
</dbReference>
<reference evidence="12" key="1">
    <citation type="submission" date="2016-10" db="EMBL/GenBank/DDBJ databases">
        <authorList>
            <person name="Varghese N."/>
            <person name="Submissions S."/>
        </authorList>
    </citation>
    <scope>NUCLEOTIDE SEQUENCE [LARGE SCALE GENOMIC DNA]</scope>
    <source>
        <strain evidence="12">DSM 8344</strain>
    </source>
</reference>
<feature type="transmembrane region" description="Helical" evidence="9">
    <location>
        <begin position="177"/>
        <end position="195"/>
    </location>
</feature>
<evidence type="ECO:0000256" key="2">
    <source>
        <dbReference type="ARBA" id="ARBA00012438"/>
    </source>
</evidence>
<dbReference type="Gene3D" id="1.10.287.130">
    <property type="match status" value="1"/>
</dbReference>
<feature type="transmembrane region" description="Helical" evidence="9">
    <location>
        <begin position="62"/>
        <end position="84"/>
    </location>
</feature>
<evidence type="ECO:0000259" key="10">
    <source>
        <dbReference type="PROSITE" id="PS50109"/>
    </source>
</evidence>
<dbReference type="RefSeq" id="WP_092330226.1">
    <property type="nucleotide sequence ID" value="NZ_FNCP01000003.1"/>
</dbReference>
<organism evidence="11 12">
    <name type="scientific">Desulfosporosinus hippei DSM 8344</name>
    <dbReference type="NCBI Taxonomy" id="1121419"/>
    <lineage>
        <taxon>Bacteria</taxon>
        <taxon>Bacillati</taxon>
        <taxon>Bacillota</taxon>
        <taxon>Clostridia</taxon>
        <taxon>Eubacteriales</taxon>
        <taxon>Desulfitobacteriaceae</taxon>
        <taxon>Desulfosporosinus</taxon>
    </lineage>
</organism>
<keyword evidence="12" id="KW-1185">Reference proteome</keyword>
<dbReference type="PROSITE" id="PS50109">
    <property type="entry name" value="HIS_KIN"/>
    <property type="match status" value="1"/>
</dbReference>
<dbReference type="GO" id="GO:0000155">
    <property type="term" value="F:phosphorelay sensor kinase activity"/>
    <property type="evidence" value="ECO:0007669"/>
    <property type="project" value="InterPro"/>
</dbReference>
<dbReference type="PANTHER" id="PTHR43065">
    <property type="entry name" value="SENSOR HISTIDINE KINASE"/>
    <property type="match status" value="1"/>
</dbReference>
<evidence type="ECO:0000256" key="6">
    <source>
        <dbReference type="ARBA" id="ARBA00022777"/>
    </source>
</evidence>
<dbReference type="PRINTS" id="PR00344">
    <property type="entry name" value="BCTRLSENSOR"/>
</dbReference>
<dbReference type="EMBL" id="FNCP01000003">
    <property type="protein sequence ID" value="SDG46045.1"/>
    <property type="molecule type" value="Genomic_DNA"/>
</dbReference>
<keyword evidence="6 11" id="KW-0418">Kinase</keyword>
<dbReference type="AlphaFoldDB" id="A0A1G7UEQ2"/>
<keyword evidence="7" id="KW-0067">ATP-binding</keyword>
<evidence type="ECO:0000256" key="9">
    <source>
        <dbReference type="SAM" id="Phobius"/>
    </source>
</evidence>
<evidence type="ECO:0000256" key="5">
    <source>
        <dbReference type="ARBA" id="ARBA00022741"/>
    </source>
</evidence>
<keyword evidence="9" id="KW-0472">Membrane</keyword>
<dbReference type="SMART" id="SM00388">
    <property type="entry name" value="HisKA"/>
    <property type="match status" value="1"/>
</dbReference>
<feature type="domain" description="Histidine kinase" evidence="10">
    <location>
        <begin position="255"/>
        <end position="458"/>
    </location>
</feature>
<evidence type="ECO:0000313" key="11">
    <source>
        <dbReference type="EMBL" id="SDG46045.1"/>
    </source>
</evidence>
<dbReference type="InterPro" id="IPR003594">
    <property type="entry name" value="HATPase_dom"/>
</dbReference>
<dbReference type="SUPFAM" id="SSF47384">
    <property type="entry name" value="Homodimeric domain of signal transducing histidine kinase"/>
    <property type="match status" value="1"/>
</dbReference>
<dbReference type="Proteomes" id="UP000198656">
    <property type="component" value="Unassembled WGS sequence"/>
</dbReference>
<feature type="transmembrane region" description="Helical" evidence="9">
    <location>
        <begin position="123"/>
        <end position="142"/>
    </location>
</feature>
<dbReference type="PANTHER" id="PTHR43065:SF46">
    <property type="entry name" value="C4-DICARBOXYLATE TRANSPORT SENSOR PROTEIN DCTB"/>
    <property type="match status" value="1"/>
</dbReference>
<feature type="transmembrane region" description="Helical" evidence="9">
    <location>
        <begin position="149"/>
        <end position="165"/>
    </location>
</feature>
<evidence type="ECO:0000256" key="1">
    <source>
        <dbReference type="ARBA" id="ARBA00000085"/>
    </source>
</evidence>
<dbReference type="STRING" id="1121419.SAMN05443529_103123"/>
<dbReference type="InterPro" id="IPR004358">
    <property type="entry name" value="Sig_transdc_His_kin-like_C"/>
</dbReference>
<protein>
    <recommendedName>
        <fullName evidence="2">histidine kinase</fullName>
        <ecNumber evidence="2">2.7.13.3</ecNumber>
    </recommendedName>
</protein>
<dbReference type="OrthoDB" id="9815750at2"/>
<dbReference type="Gene3D" id="3.30.565.10">
    <property type="entry name" value="Histidine kinase-like ATPase, C-terminal domain"/>
    <property type="match status" value="1"/>
</dbReference>
<keyword evidence="5" id="KW-0547">Nucleotide-binding</keyword>
<feature type="transmembrane region" description="Helical" evidence="9">
    <location>
        <begin position="32"/>
        <end position="50"/>
    </location>
</feature>
<gene>
    <name evidence="11" type="ORF">SAMN05443529_103123</name>
</gene>
<dbReference type="InterPro" id="IPR005467">
    <property type="entry name" value="His_kinase_dom"/>
</dbReference>
<dbReference type="Pfam" id="PF02518">
    <property type="entry name" value="HATPase_c"/>
    <property type="match status" value="1"/>
</dbReference>